<proteinExistence type="predicted"/>
<sequence>MKYINKKSGCLNGLCDARFHLPCEYLPHIYFHKEWFAQLYGEADNFHSYQSFVSFDGGKLWKRVPFKNFDIRYMNGGGIIAGVNITTKLIVYSFDEGKTYYHISINPEVETIVDAGRFWDNKNERLFVFGQDTNKTKLIVTTVDFTNLIGYKYFNRKIDRAEVMIILRGAIPDLTEIAIKVKK</sequence>
<protein>
    <submittedName>
        <fullName evidence="1">Vacuolar protein sorting/targeting protein 10</fullName>
    </submittedName>
</protein>
<dbReference type="OrthoDB" id="443634at2759"/>
<accession>A0A0C2J791</accession>
<evidence type="ECO:0000313" key="2">
    <source>
        <dbReference type="Proteomes" id="UP000031668"/>
    </source>
</evidence>
<keyword evidence="2" id="KW-1185">Reference proteome</keyword>
<dbReference type="InterPro" id="IPR036278">
    <property type="entry name" value="Sialidase_sf"/>
</dbReference>
<dbReference type="SUPFAM" id="SSF50939">
    <property type="entry name" value="Sialidases"/>
    <property type="match status" value="1"/>
</dbReference>
<organism evidence="1 2">
    <name type="scientific">Thelohanellus kitauei</name>
    <name type="common">Myxosporean</name>
    <dbReference type="NCBI Taxonomy" id="669202"/>
    <lineage>
        <taxon>Eukaryota</taxon>
        <taxon>Metazoa</taxon>
        <taxon>Cnidaria</taxon>
        <taxon>Myxozoa</taxon>
        <taxon>Myxosporea</taxon>
        <taxon>Bivalvulida</taxon>
        <taxon>Platysporina</taxon>
        <taxon>Myxobolidae</taxon>
        <taxon>Thelohanellus</taxon>
    </lineage>
</organism>
<name>A0A0C2J791_THEKT</name>
<evidence type="ECO:0000313" key="1">
    <source>
        <dbReference type="EMBL" id="KII73669.1"/>
    </source>
</evidence>
<dbReference type="EMBL" id="JWZT01000726">
    <property type="protein sequence ID" value="KII73669.1"/>
    <property type="molecule type" value="Genomic_DNA"/>
</dbReference>
<reference evidence="1 2" key="1">
    <citation type="journal article" date="2014" name="Genome Biol. Evol.">
        <title>The genome of the myxosporean Thelohanellus kitauei shows adaptations to nutrient acquisition within its fish host.</title>
        <authorList>
            <person name="Yang Y."/>
            <person name="Xiong J."/>
            <person name="Zhou Z."/>
            <person name="Huo F."/>
            <person name="Miao W."/>
            <person name="Ran C."/>
            <person name="Liu Y."/>
            <person name="Zhang J."/>
            <person name="Feng J."/>
            <person name="Wang M."/>
            <person name="Wang M."/>
            <person name="Wang L."/>
            <person name="Yao B."/>
        </authorList>
    </citation>
    <scope>NUCLEOTIDE SEQUENCE [LARGE SCALE GENOMIC DNA]</scope>
    <source>
        <strain evidence="1">Wuqing</strain>
    </source>
</reference>
<dbReference type="Proteomes" id="UP000031668">
    <property type="component" value="Unassembled WGS sequence"/>
</dbReference>
<dbReference type="AlphaFoldDB" id="A0A0C2J791"/>
<comment type="caution">
    <text evidence="1">The sequence shown here is derived from an EMBL/GenBank/DDBJ whole genome shotgun (WGS) entry which is preliminary data.</text>
</comment>
<gene>
    <name evidence="1" type="ORF">RF11_12220</name>
</gene>